<protein>
    <submittedName>
        <fullName evidence="7">TATA element modulatory factor</fullName>
    </submittedName>
</protein>
<feature type="compositionally biased region" description="Basic and acidic residues" evidence="5">
    <location>
        <begin position="219"/>
        <end position="231"/>
    </location>
</feature>
<comment type="subcellular location">
    <subcellularLocation>
        <location evidence="1">Golgi apparatus</location>
    </subcellularLocation>
</comment>
<feature type="region of interest" description="Disordered" evidence="5">
    <location>
        <begin position="219"/>
        <end position="296"/>
    </location>
</feature>
<organism evidence="7 8">
    <name type="scientific">Apis cerana cerana</name>
    <name type="common">Oriental honeybee</name>
    <dbReference type="NCBI Taxonomy" id="94128"/>
    <lineage>
        <taxon>Eukaryota</taxon>
        <taxon>Metazoa</taxon>
        <taxon>Ecdysozoa</taxon>
        <taxon>Arthropoda</taxon>
        <taxon>Hexapoda</taxon>
        <taxon>Insecta</taxon>
        <taxon>Pterygota</taxon>
        <taxon>Neoptera</taxon>
        <taxon>Endopterygota</taxon>
        <taxon>Hymenoptera</taxon>
        <taxon>Apocrita</taxon>
        <taxon>Aculeata</taxon>
        <taxon>Apoidea</taxon>
        <taxon>Anthophila</taxon>
        <taxon>Apidae</taxon>
        <taxon>Apis</taxon>
    </lineage>
</organism>
<evidence type="ECO:0000256" key="5">
    <source>
        <dbReference type="SAM" id="MobiDB-lite"/>
    </source>
</evidence>
<dbReference type="GO" id="GO:0005794">
    <property type="term" value="C:Golgi apparatus"/>
    <property type="evidence" value="ECO:0007669"/>
    <property type="project" value="UniProtKB-SubCell"/>
</dbReference>
<sequence>MSWFDATGFANLAKSALKEAQKTIDKALDIKDEDQKPLESHAEDTSDFFASWGLKSDIHHDVQPHRDKMKESKQEATSSIWGSFTGSFFESPKFNEMDHNAKANALSKSLQSTPIENEKKLVSSSSFSEDYKVKSLNPRKESKQAEICKEKNIHDQNVLIQDVNTCNDLKQEISLETIDTNITFAKDDEVNDCSNSNINNPKIVEYSSKEMKDINNKIEDVKMKSEDKETQEYDSDSPVSTSNRLSFVSPENDKKSLESVEILGSRSNTECTTSPDSDSCSVSNLASPATGTKVNSESVEILPDSLVTSPSSVEVLGDWKSDTSPYLSPIDQKNSDSSSILDRDDSVTPCWDDINVPQLISKENVINPSSSDISPYESPMEEVKTLHENLYISNMDEQSSTETYLGIELHLHKSLSSGHSMKVLSENVETISYTDEKDEISLAEDSYTSTSESTVITMLETLQQKEQVKNKVEIPSAISSNDKIHDLCLDSKLTLKKANTDTKLDLNLDSLTEKHNLHLPIEAITTQPIRKPEYFDGAEPAEAEHSIEITHLFKPEKIEVSDQVLISTDSSCEGTLIESSSEENPQLIHKSEGRILQAPLNSSSYVKTMLEDAMIEKGSEIIEAEIQGTEMPRENSPISSESRSDLVKIGSDQTSGHTSGDELETTTSSDIEIISRYSPNGDSSSIQSRQNLAKLQSAKGGDLLLKTLKTKGHSRELSEISVGSDEANVEIEKLLKRIQEMTEILEARESKLIDVSRMNMELHEQNTNLKKQLDNFEKHAEQNQNINQITDEYTQRLSALERKFQQAIRERDSLRKNLEQLKVEAATRLSSQELSTLNAEKDEIIKELREEGEKLSKQQLQHSNIIKKLRVKEKENDALIKSQKEQIEEQISELERLKRSLRAKEEVELSQIDAVYSLTARTKTLEKEISTLQKQLENMMHNADTYKKNLDTTKMELSETKKILAATEVELKEATTNAGESCQLLAQVEDLKIKLRESEEMHVKKEEFLKHENSELLKRLEAAEARSEELSESVSMATKPLLRQLEQLQANLLHKSNSFMKQEKTLSEKNIELQTKVENLLETDHYLKEENINLKSKISQLEAKFTVKENERKRLQELYDELVIQKEKFAEQNMRQRQMIETLEQSHSVEIMELKREIVALENKLSIEKAATDAERRKNHAMSEQQQNIEDSERLSPSSSTEEDSVNTIDSIWPLYNATAENKPESYAMTFDSIRAGSSSTSIFENLQAQLKQKDVNYVCFGEIQQLQWELSRRNIERDVLNSELSTLTLKIEELNVKVMNVAVLNESLQEIQTRYDALLQMYGEKMEENQELRLDLQDVKEMYKTQIDQLLKRDT</sequence>
<dbReference type="InterPro" id="IPR052602">
    <property type="entry name" value="Growth_transcription_reg"/>
</dbReference>
<dbReference type="PANTHER" id="PTHR46515">
    <property type="entry name" value="TATA ELEMENT MODULATORY FACTOR TMF1"/>
    <property type="match status" value="1"/>
</dbReference>
<gene>
    <name evidence="7" type="ORF">APICC_01265</name>
</gene>
<feature type="coiled-coil region" evidence="4">
    <location>
        <begin position="1006"/>
        <end position="1033"/>
    </location>
</feature>
<accession>A0A2A3EPH0</accession>
<dbReference type="OrthoDB" id="74178at2759"/>
<feature type="compositionally biased region" description="Polar residues" evidence="5">
    <location>
        <begin position="1182"/>
        <end position="1206"/>
    </location>
</feature>
<dbReference type="PANTHER" id="PTHR46515:SF1">
    <property type="entry name" value="TATA ELEMENT MODULATORY FACTOR"/>
    <property type="match status" value="1"/>
</dbReference>
<feature type="coiled-coil region" evidence="4">
    <location>
        <begin position="724"/>
        <end position="977"/>
    </location>
</feature>
<keyword evidence="8" id="KW-1185">Reference proteome</keyword>
<evidence type="ECO:0000256" key="1">
    <source>
        <dbReference type="ARBA" id="ARBA00004555"/>
    </source>
</evidence>
<dbReference type="InterPro" id="IPR022091">
    <property type="entry name" value="TMF_TATA-bd"/>
</dbReference>
<evidence type="ECO:0000313" key="8">
    <source>
        <dbReference type="Proteomes" id="UP000242457"/>
    </source>
</evidence>
<keyword evidence="2" id="KW-0333">Golgi apparatus</keyword>
<dbReference type="Pfam" id="PF12325">
    <property type="entry name" value="TMF_TATA_bd"/>
    <property type="match status" value="1"/>
</dbReference>
<evidence type="ECO:0000259" key="6">
    <source>
        <dbReference type="Pfam" id="PF12325"/>
    </source>
</evidence>
<keyword evidence="3 4" id="KW-0175">Coiled coil</keyword>
<dbReference type="STRING" id="94128.A0A2A3EPH0"/>
<dbReference type="Pfam" id="PF12329">
    <property type="entry name" value="TMF_DNA_bd"/>
    <property type="match status" value="1"/>
</dbReference>
<feature type="region of interest" description="Disordered" evidence="5">
    <location>
        <begin position="626"/>
        <end position="688"/>
    </location>
</feature>
<evidence type="ECO:0000256" key="3">
    <source>
        <dbReference type="ARBA" id="ARBA00023054"/>
    </source>
</evidence>
<feature type="compositionally biased region" description="Polar residues" evidence="5">
    <location>
        <begin position="265"/>
        <end position="296"/>
    </location>
</feature>
<feature type="domain" description="TATA element modulatory factor 1 TATA binding" evidence="6">
    <location>
        <begin position="1236"/>
        <end position="1351"/>
    </location>
</feature>
<proteinExistence type="predicted"/>
<reference evidence="7 8" key="1">
    <citation type="submission" date="2014-07" db="EMBL/GenBank/DDBJ databases">
        <title>Genomic and transcriptomic analysis on Apis cerana provide comprehensive insights into honey bee biology.</title>
        <authorList>
            <person name="Diao Q."/>
            <person name="Sun L."/>
            <person name="Zheng H."/>
            <person name="Zheng H."/>
            <person name="Xu S."/>
            <person name="Wang S."/>
            <person name="Zeng Z."/>
            <person name="Hu F."/>
            <person name="Su S."/>
            <person name="Wu J."/>
        </authorList>
    </citation>
    <scope>NUCLEOTIDE SEQUENCE [LARGE SCALE GENOMIC DNA]</scope>
    <source>
        <tissue evidence="7">Pupae without intestine</tissue>
    </source>
</reference>
<name>A0A2A3EPH0_APICC</name>
<feature type="region of interest" description="Disordered" evidence="5">
    <location>
        <begin position="1173"/>
        <end position="1206"/>
    </location>
</feature>
<evidence type="ECO:0000256" key="2">
    <source>
        <dbReference type="ARBA" id="ARBA00023034"/>
    </source>
</evidence>
<evidence type="ECO:0000256" key="4">
    <source>
        <dbReference type="SAM" id="Coils"/>
    </source>
</evidence>
<feature type="compositionally biased region" description="Polar residues" evidence="5">
    <location>
        <begin position="237"/>
        <end position="246"/>
    </location>
</feature>
<feature type="coiled-coil region" evidence="4">
    <location>
        <begin position="1278"/>
        <end position="1350"/>
    </location>
</feature>
<dbReference type="InterPro" id="IPR022092">
    <property type="entry name" value="TMF_DNA-bd"/>
</dbReference>
<evidence type="ECO:0000313" key="7">
    <source>
        <dbReference type="EMBL" id="PBC33162.1"/>
    </source>
</evidence>
<feature type="coiled-coil region" evidence="4">
    <location>
        <begin position="1063"/>
        <end position="1171"/>
    </location>
</feature>
<dbReference type="Proteomes" id="UP000242457">
    <property type="component" value="Unassembled WGS sequence"/>
</dbReference>
<feature type="compositionally biased region" description="Polar residues" evidence="5">
    <location>
        <begin position="677"/>
        <end position="688"/>
    </location>
</feature>
<dbReference type="EMBL" id="KZ288204">
    <property type="protein sequence ID" value="PBC33162.1"/>
    <property type="molecule type" value="Genomic_DNA"/>
</dbReference>
<dbReference type="GO" id="GO:0005783">
    <property type="term" value="C:endoplasmic reticulum"/>
    <property type="evidence" value="ECO:0007669"/>
    <property type="project" value="TreeGrafter"/>
</dbReference>